<dbReference type="AlphaFoldDB" id="A0A1I3AWB7"/>
<evidence type="ECO:0000313" key="14">
    <source>
        <dbReference type="Proteomes" id="UP000198668"/>
    </source>
</evidence>
<dbReference type="PROSITE" id="PS51094">
    <property type="entry name" value="PTS_EIIA_TYPE_2"/>
    <property type="match status" value="1"/>
</dbReference>
<sequence>MNILEKKNIQLNQSFQTKEEAIRAAGQLLVNNGYADQSYVDSMLERESKVSTYMGNFIAIPHGTDESKELIKASGISVLQVPDGVNFGEAGEDKLVTVVFGIAGVGNEHLDILSQIAVYCSEIENVVRLADAKSEEEIIDLLGGIE</sequence>
<dbReference type="GO" id="GO:0005886">
    <property type="term" value="C:plasma membrane"/>
    <property type="evidence" value="ECO:0007669"/>
    <property type="project" value="TreeGrafter"/>
</dbReference>
<dbReference type="InterPro" id="IPR016152">
    <property type="entry name" value="PTrfase/Anion_transptr"/>
</dbReference>
<evidence type="ECO:0000256" key="8">
    <source>
        <dbReference type="ARBA" id="ARBA00022777"/>
    </source>
</evidence>
<evidence type="ECO:0000256" key="9">
    <source>
        <dbReference type="ARBA" id="ARBA00029908"/>
    </source>
</evidence>
<keyword evidence="5" id="KW-0762">Sugar transport</keyword>
<name>A0A1I3AWB7_9LACT</name>
<keyword evidence="3" id="KW-0813">Transport</keyword>
<dbReference type="GO" id="GO:0090563">
    <property type="term" value="F:protein-phosphocysteine-sugar phosphotransferase activity"/>
    <property type="evidence" value="ECO:0007669"/>
    <property type="project" value="TreeGrafter"/>
</dbReference>
<dbReference type="InterPro" id="IPR002178">
    <property type="entry name" value="PTS_EIIA_type-2_dom"/>
</dbReference>
<protein>
    <recommendedName>
        <fullName evidence="2">Mannitol-specific phosphotransferase enzyme IIA component</fullName>
    </recommendedName>
    <alternativeName>
        <fullName evidence="10">EIIA</fullName>
    </alternativeName>
    <alternativeName>
        <fullName evidence="11">EIII</fullName>
    </alternativeName>
    <alternativeName>
        <fullName evidence="9">PTS system mannitol-specific EIIA component</fullName>
    </alternativeName>
</protein>
<gene>
    <name evidence="13" type="ORF">SAMN04489868_10259</name>
</gene>
<evidence type="ECO:0000256" key="2">
    <source>
        <dbReference type="ARBA" id="ARBA00014783"/>
    </source>
</evidence>
<evidence type="ECO:0000259" key="12">
    <source>
        <dbReference type="PROSITE" id="PS51094"/>
    </source>
</evidence>
<dbReference type="SUPFAM" id="SSF55804">
    <property type="entry name" value="Phoshotransferase/anion transport protein"/>
    <property type="match status" value="1"/>
</dbReference>
<evidence type="ECO:0000256" key="5">
    <source>
        <dbReference type="ARBA" id="ARBA00022597"/>
    </source>
</evidence>
<dbReference type="GO" id="GO:0009401">
    <property type="term" value="P:phosphoenolpyruvate-dependent sugar phosphotransferase system"/>
    <property type="evidence" value="ECO:0007669"/>
    <property type="project" value="UniProtKB-KW"/>
</dbReference>
<evidence type="ECO:0000256" key="4">
    <source>
        <dbReference type="ARBA" id="ARBA00022553"/>
    </source>
</evidence>
<evidence type="ECO:0000256" key="6">
    <source>
        <dbReference type="ARBA" id="ARBA00022679"/>
    </source>
</evidence>
<dbReference type="OrthoDB" id="1640042at2"/>
<keyword evidence="6" id="KW-0808">Transferase</keyword>
<dbReference type="GO" id="GO:0016301">
    <property type="term" value="F:kinase activity"/>
    <property type="evidence" value="ECO:0007669"/>
    <property type="project" value="UniProtKB-KW"/>
</dbReference>
<dbReference type="Proteomes" id="UP000198668">
    <property type="component" value="Unassembled WGS sequence"/>
</dbReference>
<keyword evidence="4" id="KW-0597">Phosphoprotein</keyword>
<keyword evidence="7" id="KW-0598">Phosphotransferase system</keyword>
<accession>A0A1I3AWB7</accession>
<organism evidence="13 14">
    <name type="scientific">Pisciglobus halotolerans</name>
    <dbReference type="NCBI Taxonomy" id="745365"/>
    <lineage>
        <taxon>Bacteria</taxon>
        <taxon>Bacillati</taxon>
        <taxon>Bacillota</taxon>
        <taxon>Bacilli</taxon>
        <taxon>Lactobacillales</taxon>
        <taxon>Carnobacteriaceae</taxon>
    </lineage>
</organism>
<reference evidence="13 14" key="1">
    <citation type="submission" date="2016-10" db="EMBL/GenBank/DDBJ databases">
        <authorList>
            <person name="de Groot N.N."/>
        </authorList>
    </citation>
    <scope>NUCLEOTIDE SEQUENCE [LARGE SCALE GENOMIC DNA]</scope>
    <source>
        <strain evidence="13 14">DSM 27630</strain>
    </source>
</reference>
<evidence type="ECO:0000256" key="11">
    <source>
        <dbReference type="ARBA" id="ARBA00030962"/>
    </source>
</evidence>
<dbReference type="PROSITE" id="PS00372">
    <property type="entry name" value="PTS_EIIA_TYPE_2_HIS"/>
    <property type="match status" value="1"/>
</dbReference>
<evidence type="ECO:0000256" key="7">
    <source>
        <dbReference type="ARBA" id="ARBA00022683"/>
    </source>
</evidence>
<proteinExistence type="predicted"/>
<evidence type="ECO:0000256" key="10">
    <source>
        <dbReference type="ARBA" id="ARBA00030956"/>
    </source>
</evidence>
<comment type="function">
    <text evidence="1">The phosphoenolpyruvate-dependent sugar phosphotransferase system (sugar PTS), a major carbohydrate active transport system, catalyzes the phosphorylation of incoming sugar substrates concomitantly with their translocation across the cell membrane. The enzyme II CmtAB PTS system is involved in D-mannitol transport.</text>
</comment>
<dbReference type="Gene3D" id="3.40.930.10">
    <property type="entry name" value="Mannitol-specific EII, Chain A"/>
    <property type="match status" value="1"/>
</dbReference>
<evidence type="ECO:0000313" key="13">
    <source>
        <dbReference type="EMBL" id="SFH54322.1"/>
    </source>
</evidence>
<dbReference type="PANTHER" id="PTHR30181:SF2">
    <property type="entry name" value="PTS SYSTEM MANNITOL-SPECIFIC EIICBA COMPONENT"/>
    <property type="match status" value="1"/>
</dbReference>
<feature type="domain" description="PTS EIIA type-2" evidence="12">
    <location>
        <begin position="2"/>
        <end position="145"/>
    </location>
</feature>
<dbReference type="InterPro" id="IPR050893">
    <property type="entry name" value="Sugar_PTS"/>
</dbReference>
<evidence type="ECO:0000256" key="1">
    <source>
        <dbReference type="ARBA" id="ARBA00002434"/>
    </source>
</evidence>
<keyword evidence="8" id="KW-0418">Kinase</keyword>
<dbReference type="EMBL" id="FOQE01000002">
    <property type="protein sequence ID" value="SFH54322.1"/>
    <property type="molecule type" value="Genomic_DNA"/>
</dbReference>
<dbReference type="PANTHER" id="PTHR30181">
    <property type="entry name" value="MANNITOL PERMEASE IIC COMPONENT"/>
    <property type="match status" value="1"/>
</dbReference>
<dbReference type="RefSeq" id="WP_092090844.1">
    <property type="nucleotide sequence ID" value="NZ_FOQE01000002.1"/>
</dbReference>
<dbReference type="CDD" id="cd00211">
    <property type="entry name" value="PTS_IIA_fru"/>
    <property type="match status" value="1"/>
</dbReference>
<keyword evidence="14" id="KW-1185">Reference proteome</keyword>
<evidence type="ECO:0000256" key="3">
    <source>
        <dbReference type="ARBA" id="ARBA00022448"/>
    </source>
</evidence>
<dbReference type="Pfam" id="PF00359">
    <property type="entry name" value="PTS_EIIA_2"/>
    <property type="match status" value="1"/>
</dbReference>